<comment type="caution">
    <text evidence="4">The sequence shown here is derived from an EMBL/GenBank/DDBJ whole genome shotgun (WGS) entry which is preliminary data.</text>
</comment>
<dbReference type="InterPro" id="IPR001128">
    <property type="entry name" value="Cyt_P450"/>
</dbReference>
<dbReference type="InterPro" id="IPR017972">
    <property type="entry name" value="Cyt_P450_CS"/>
</dbReference>
<evidence type="ECO:0000256" key="3">
    <source>
        <dbReference type="SAM" id="MobiDB-lite"/>
    </source>
</evidence>
<dbReference type="PANTHER" id="PTHR46696">
    <property type="entry name" value="P450, PUTATIVE (EUROFUNG)-RELATED"/>
    <property type="match status" value="1"/>
</dbReference>
<proteinExistence type="inferred from homology"/>
<accession>A0ABW6L7H8</accession>
<evidence type="ECO:0000313" key="5">
    <source>
        <dbReference type="Proteomes" id="UP001601288"/>
    </source>
</evidence>
<dbReference type="CDD" id="cd11029">
    <property type="entry name" value="CYP107-like"/>
    <property type="match status" value="1"/>
</dbReference>
<name>A0ABW6L7H8_9ACTN</name>
<keyword evidence="5" id="KW-1185">Reference proteome</keyword>
<dbReference type="InterPro" id="IPR002397">
    <property type="entry name" value="Cyt_P450_B"/>
</dbReference>
<dbReference type="SUPFAM" id="SSF48264">
    <property type="entry name" value="Cytochrome P450"/>
    <property type="match status" value="1"/>
</dbReference>
<keyword evidence="2" id="KW-0479">Metal-binding</keyword>
<dbReference type="Gene3D" id="1.10.630.10">
    <property type="entry name" value="Cytochrome P450"/>
    <property type="match status" value="1"/>
</dbReference>
<dbReference type="InterPro" id="IPR036396">
    <property type="entry name" value="Cyt_P450_sf"/>
</dbReference>
<dbReference type="PRINTS" id="PR00359">
    <property type="entry name" value="BP450"/>
</dbReference>
<keyword evidence="2" id="KW-0503">Monooxygenase</keyword>
<dbReference type="EMBL" id="JBIAFP010000001">
    <property type="protein sequence ID" value="MFE9223071.1"/>
    <property type="molecule type" value="Genomic_DNA"/>
</dbReference>
<evidence type="ECO:0000256" key="2">
    <source>
        <dbReference type="RuleBase" id="RU000461"/>
    </source>
</evidence>
<sequence length="431" mass="48334">MSTSPPVPQNDLDAEPHAMHPDLMADPFGGYGRLRERAPVVHGRYLDGTPAWFVTRHDDVRALLHDRRLVNTPASVPGATGDDPRLKMMDMLAIPEELRPYLLGSMLDTDPPEHTRLRKRVLREFTARRVMDMRPRIEEIAGRLLDALPRHGVDGATDLLAHYAYPLSIQVICKLVGVPEADSDKWQQWGEDLIAMRPERLATSFPAMIEHTHRLIEKRRADLGDDLLSGLIRGQDAAEVGISDIELVTFVVTLVLAGHETTAHLISNGVAALLSHPDQLAHLRSHPEGMPGAVHELMRWCGPVQTSRLRYAAEDLEIAGTRIPRGDAVLLVFVSANFDPRRYTDPDRLDLRRHPSGQAENHLGFGHGIHYCLGASLARLEAEIAFGSLFDRYPDVRLALEPAELERRERMQLPGQWRLTRLPVVLQPDRP</sequence>
<comment type="similarity">
    <text evidence="1 2">Belongs to the cytochrome P450 family.</text>
</comment>
<gene>
    <name evidence="4" type="ORF">ACFYM3_00245</name>
</gene>
<evidence type="ECO:0000313" key="4">
    <source>
        <dbReference type="EMBL" id="MFE9223071.1"/>
    </source>
</evidence>
<keyword evidence="2" id="KW-0560">Oxidoreductase</keyword>
<protein>
    <submittedName>
        <fullName evidence="4">Cytochrome P450</fullName>
    </submittedName>
</protein>
<dbReference type="PROSITE" id="PS00086">
    <property type="entry name" value="CYTOCHROME_P450"/>
    <property type="match status" value="1"/>
</dbReference>
<feature type="region of interest" description="Disordered" evidence="3">
    <location>
        <begin position="1"/>
        <end position="21"/>
    </location>
</feature>
<keyword evidence="2" id="KW-0408">Iron</keyword>
<organism evidence="4 5">
    <name type="scientific">Streptomyces massasporeus</name>
    <dbReference type="NCBI Taxonomy" id="67324"/>
    <lineage>
        <taxon>Bacteria</taxon>
        <taxon>Bacillati</taxon>
        <taxon>Actinomycetota</taxon>
        <taxon>Actinomycetes</taxon>
        <taxon>Kitasatosporales</taxon>
        <taxon>Streptomycetaceae</taxon>
        <taxon>Streptomyces</taxon>
    </lineage>
</organism>
<dbReference type="Pfam" id="PF00067">
    <property type="entry name" value="p450"/>
    <property type="match status" value="2"/>
</dbReference>
<reference evidence="4 5" key="1">
    <citation type="submission" date="2024-10" db="EMBL/GenBank/DDBJ databases">
        <title>The Natural Products Discovery Center: Release of the First 8490 Sequenced Strains for Exploring Actinobacteria Biosynthetic Diversity.</title>
        <authorList>
            <person name="Kalkreuter E."/>
            <person name="Kautsar S.A."/>
            <person name="Yang D."/>
            <person name="Bader C.D."/>
            <person name="Teijaro C.N."/>
            <person name="Fluegel L."/>
            <person name="Davis C.M."/>
            <person name="Simpson J.R."/>
            <person name="Lauterbach L."/>
            <person name="Steele A.D."/>
            <person name="Gui C."/>
            <person name="Meng S."/>
            <person name="Li G."/>
            <person name="Viehrig K."/>
            <person name="Ye F."/>
            <person name="Su P."/>
            <person name="Kiefer A.F."/>
            <person name="Nichols A."/>
            <person name="Cepeda A.J."/>
            <person name="Yan W."/>
            <person name="Fan B."/>
            <person name="Jiang Y."/>
            <person name="Adhikari A."/>
            <person name="Zheng C.-J."/>
            <person name="Schuster L."/>
            <person name="Cowan T.M."/>
            <person name="Smanski M.J."/>
            <person name="Chevrette M.G."/>
            <person name="De Carvalho L.P.S."/>
            <person name="Shen B."/>
        </authorList>
    </citation>
    <scope>NUCLEOTIDE SEQUENCE [LARGE SCALE GENOMIC DNA]</scope>
    <source>
        <strain evidence="4 5">NPDC007066</strain>
    </source>
</reference>
<dbReference type="PANTHER" id="PTHR46696:SF1">
    <property type="entry name" value="CYTOCHROME P450 YJIB-RELATED"/>
    <property type="match status" value="1"/>
</dbReference>
<dbReference type="Proteomes" id="UP001601288">
    <property type="component" value="Unassembled WGS sequence"/>
</dbReference>
<dbReference type="RefSeq" id="WP_358283412.1">
    <property type="nucleotide sequence ID" value="NZ_JBEYGJ010000016.1"/>
</dbReference>
<keyword evidence="2" id="KW-0349">Heme</keyword>
<evidence type="ECO:0000256" key="1">
    <source>
        <dbReference type="ARBA" id="ARBA00010617"/>
    </source>
</evidence>